<proteinExistence type="predicted"/>
<dbReference type="AlphaFoldDB" id="A0A1X7M3E1"/>
<dbReference type="STRING" id="1515439.SAMN06265784_114124"/>
<keyword evidence="3" id="KW-1185">Reference proteome</keyword>
<name>A0A1X7M3E1_9BURK</name>
<dbReference type="OrthoDB" id="9007785at2"/>
<keyword evidence="1" id="KW-0175">Coiled coil</keyword>
<evidence type="ECO:0000313" key="3">
    <source>
        <dbReference type="Proteomes" id="UP000193228"/>
    </source>
</evidence>
<reference evidence="3" key="1">
    <citation type="submission" date="2017-04" db="EMBL/GenBank/DDBJ databases">
        <authorList>
            <person name="Varghese N."/>
            <person name="Submissions S."/>
        </authorList>
    </citation>
    <scope>NUCLEOTIDE SEQUENCE [LARGE SCALE GENOMIC DNA]</scope>
    <source>
        <strain evidence="3">LMG 29540</strain>
    </source>
</reference>
<sequence>MSEQLWCVHIEGLNDFIAVDSREAAQQEARAINAYIERAEQEREQEQKRRAALPRAVAVEWPFAAAGHARALDGDWHDLQRMAHRWEPASERGGVLSNIARRVKELVTVGRDEHDEA</sequence>
<feature type="coiled-coil region" evidence="1">
    <location>
        <begin position="22"/>
        <end position="56"/>
    </location>
</feature>
<protein>
    <submittedName>
        <fullName evidence="2">Uncharacterized protein</fullName>
    </submittedName>
</protein>
<evidence type="ECO:0000256" key="1">
    <source>
        <dbReference type="SAM" id="Coils"/>
    </source>
</evidence>
<dbReference type="RefSeq" id="WP_085489060.1">
    <property type="nucleotide sequence ID" value="NZ_FXAT01000014.1"/>
</dbReference>
<gene>
    <name evidence="2" type="ORF">SAMN06265784_114124</name>
</gene>
<dbReference type="Proteomes" id="UP000193228">
    <property type="component" value="Unassembled WGS sequence"/>
</dbReference>
<accession>A0A1X7M3E1</accession>
<organism evidence="2 3">
    <name type="scientific">Paraburkholderia susongensis</name>
    <dbReference type="NCBI Taxonomy" id="1515439"/>
    <lineage>
        <taxon>Bacteria</taxon>
        <taxon>Pseudomonadati</taxon>
        <taxon>Pseudomonadota</taxon>
        <taxon>Betaproteobacteria</taxon>
        <taxon>Burkholderiales</taxon>
        <taxon>Burkholderiaceae</taxon>
        <taxon>Paraburkholderia</taxon>
    </lineage>
</organism>
<evidence type="ECO:0000313" key="2">
    <source>
        <dbReference type="EMBL" id="SMG59909.1"/>
    </source>
</evidence>
<dbReference type="EMBL" id="FXAT01000014">
    <property type="protein sequence ID" value="SMG59909.1"/>
    <property type="molecule type" value="Genomic_DNA"/>
</dbReference>